<dbReference type="Proteomes" id="UP000019678">
    <property type="component" value="Unassembled WGS sequence"/>
</dbReference>
<dbReference type="PANTHER" id="PTHR43289:SF6">
    <property type="entry name" value="SERINE_THREONINE-PROTEIN KINASE NEKL-3"/>
    <property type="match status" value="1"/>
</dbReference>
<dbReference type="CDD" id="cd14014">
    <property type="entry name" value="STKc_PknB_like"/>
    <property type="match status" value="1"/>
</dbReference>
<feature type="compositionally biased region" description="Pro residues" evidence="6">
    <location>
        <begin position="114"/>
        <end position="127"/>
    </location>
</feature>
<feature type="region of interest" description="Disordered" evidence="6">
    <location>
        <begin position="1"/>
        <end position="244"/>
    </location>
</feature>
<dbReference type="PROSITE" id="PS50011">
    <property type="entry name" value="PROTEIN_KINASE_DOM"/>
    <property type="match status" value="1"/>
</dbReference>
<evidence type="ECO:0000256" key="5">
    <source>
        <dbReference type="PROSITE-ProRule" id="PRU10141"/>
    </source>
</evidence>
<name>A0A017TCU8_9BACT</name>
<dbReference type="Gene3D" id="1.10.510.10">
    <property type="entry name" value="Transferase(Phosphotransferase) domain 1"/>
    <property type="match status" value="1"/>
</dbReference>
<dbReference type="AlphaFoldDB" id="A0A017TCU8"/>
<feature type="compositionally biased region" description="Low complexity" evidence="6">
    <location>
        <begin position="555"/>
        <end position="568"/>
    </location>
</feature>
<evidence type="ECO:0000259" key="7">
    <source>
        <dbReference type="PROSITE" id="PS50011"/>
    </source>
</evidence>
<dbReference type="PANTHER" id="PTHR43289">
    <property type="entry name" value="MITOGEN-ACTIVATED PROTEIN KINASE KINASE KINASE 20-RELATED"/>
    <property type="match status" value="1"/>
</dbReference>
<keyword evidence="2 5" id="KW-0547">Nucleotide-binding</keyword>
<feature type="compositionally biased region" description="Pro residues" evidence="6">
    <location>
        <begin position="26"/>
        <end position="42"/>
    </location>
</feature>
<evidence type="ECO:0000256" key="6">
    <source>
        <dbReference type="SAM" id="MobiDB-lite"/>
    </source>
</evidence>
<proteinExistence type="predicted"/>
<keyword evidence="9" id="KW-1185">Reference proteome</keyword>
<dbReference type="GO" id="GO:0004674">
    <property type="term" value="F:protein serine/threonine kinase activity"/>
    <property type="evidence" value="ECO:0007669"/>
    <property type="project" value="TreeGrafter"/>
</dbReference>
<dbReference type="InterPro" id="IPR017441">
    <property type="entry name" value="Protein_kinase_ATP_BS"/>
</dbReference>
<keyword evidence="1" id="KW-0808">Transferase</keyword>
<reference evidence="8 9" key="1">
    <citation type="submission" date="2013-05" db="EMBL/GenBank/DDBJ databases">
        <title>Genome assembly of Chondromyces apiculatus DSM 436.</title>
        <authorList>
            <person name="Sharma G."/>
            <person name="Khatri I."/>
            <person name="Kaur C."/>
            <person name="Mayilraj S."/>
            <person name="Subramanian S."/>
        </authorList>
    </citation>
    <scope>NUCLEOTIDE SEQUENCE [LARGE SCALE GENOMIC DNA]</scope>
    <source>
        <strain evidence="8 9">DSM 436</strain>
    </source>
</reference>
<dbReference type="InterPro" id="IPR011009">
    <property type="entry name" value="Kinase-like_dom_sf"/>
</dbReference>
<comment type="caution">
    <text evidence="8">The sequence shown here is derived from an EMBL/GenBank/DDBJ whole genome shotgun (WGS) entry which is preliminary data.</text>
</comment>
<dbReference type="PROSITE" id="PS00108">
    <property type="entry name" value="PROTEIN_KINASE_ST"/>
    <property type="match status" value="1"/>
</dbReference>
<dbReference type="GO" id="GO:0005524">
    <property type="term" value="F:ATP binding"/>
    <property type="evidence" value="ECO:0007669"/>
    <property type="project" value="UniProtKB-UniRule"/>
</dbReference>
<dbReference type="PROSITE" id="PS00107">
    <property type="entry name" value="PROTEIN_KINASE_ATP"/>
    <property type="match status" value="1"/>
</dbReference>
<dbReference type="SUPFAM" id="SSF56112">
    <property type="entry name" value="Protein kinase-like (PK-like)"/>
    <property type="match status" value="1"/>
</dbReference>
<feature type="domain" description="Protein kinase" evidence="7">
    <location>
        <begin position="249"/>
        <end position="521"/>
    </location>
</feature>
<dbReference type="InterPro" id="IPR008271">
    <property type="entry name" value="Ser/Thr_kinase_AS"/>
</dbReference>
<protein>
    <recommendedName>
        <fullName evidence="7">Protein kinase domain-containing protein</fullName>
    </recommendedName>
</protein>
<evidence type="ECO:0000256" key="3">
    <source>
        <dbReference type="ARBA" id="ARBA00022777"/>
    </source>
</evidence>
<feature type="compositionally biased region" description="Basic and acidic residues" evidence="6">
    <location>
        <begin position="83"/>
        <end position="93"/>
    </location>
</feature>
<organism evidence="8 9">
    <name type="scientific">Chondromyces apiculatus DSM 436</name>
    <dbReference type="NCBI Taxonomy" id="1192034"/>
    <lineage>
        <taxon>Bacteria</taxon>
        <taxon>Pseudomonadati</taxon>
        <taxon>Myxococcota</taxon>
        <taxon>Polyangia</taxon>
        <taxon>Polyangiales</taxon>
        <taxon>Polyangiaceae</taxon>
        <taxon>Chondromyces</taxon>
    </lineage>
</organism>
<keyword evidence="3" id="KW-0418">Kinase</keyword>
<evidence type="ECO:0000256" key="2">
    <source>
        <dbReference type="ARBA" id="ARBA00022741"/>
    </source>
</evidence>
<evidence type="ECO:0000313" key="9">
    <source>
        <dbReference type="Proteomes" id="UP000019678"/>
    </source>
</evidence>
<sequence length="728" mass="75495">MSDAQSPGTPLASGVQRAGLPAAGDAPPPAPVHAPVAAPPPDASFVVSIADSSDDDTGQRNTPTRPFVVPRGRSGAPPALPDSWKDDDAERPSLKSLPEGAPNASPGAARTPSSMPPRAPSSMPPRAPQHASPGTLQRWPSSAPHAAPPAASHTPPPSASQRVSPSQPPDVFGPTIASNPPPQGSPATSIHARPLPRPPQLPVSLSISPSLPRPPPPDADGSSSPAQTLRSAAPAPQPPTEGRILSGRYRLFHVLGTGGMGQVFRGEHLRIGTPVAIKTMHAHLAVSPEDRRRFLREARAASLLRHPNVVQVLDSDEDNGLAYLVMEFVDGSTLGDWLRALPAPPPLAEVARIFTMILSALVAAHAQGVVHRDLKPDNILLAITEGSEQPIAKVTDFGLAHVDDPQDTGPTLTQRDMVAGTPEYMSPEQCRSLQVGPSADLYAAGCILTVLLQRRPPFSGGAPIEIFTKHLFSVPPPLVRPLGAEPVPPLLERLRLDLLAKHPDRRPATATEALTRLREAMSPEATASRLPDRKDAALAGTREARAPAWSAQSSTAAGHPTPVPGAPVVVPTDPAGSAIPAADGNLGNAATIPSVRRPAGTPAASPEAADIAYLHLDPAAPRLIDDPCATGLEALGLRPHTFPTLAALAAAPLPVLLLDAGANVDAACAFLRDLATASPRTRAIVCVDGLGAERMTALVAAGAADVTGAPVTPDVLGRKLWRVVRRGR</sequence>
<dbReference type="Pfam" id="PF00069">
    <property type="entry name" value="Pkinase"/>
    <property type="match status" value="1"/>
</dbReference>
<dbReference type="STRING" id="1192034.CAP_0577"/>
<dbReference type="EMBL" id="ASRX01000011">
    <property type="protein sequence ID" value="EYF07098.1"/>
    <property type="molecule type" value="Genomic_DNA"/>
</dbReference>
<evidence type="ECO:0000313" key="8">
    <source>
        <dbReference type="EMBL" id="EYF07098.1"/>
    </source>
</evidence>
<feature type="binding site" evidence="5">
    <location>
        <position position="278"/>
    </location>
    <ligand>
        <name>ATP</name>
        <dbReference type="ChEBI" id="CHEBI:30616"/>
    </ligand>
</feature>
<accession>A0A017TCU8</accession>
<feature type="region of interest" description="Disordered" evidence="6">
    <location>
        <begin position="541"/>
        <end position="568"/>
    </location>
</feature>
<dbReference type="Gene3D" id="3.30.200.20">
    <property type="entry name" value="Phosphorylase Kinase, domain 1"/>
    <property type="match status" value="1"/>
</dbReference>
<evidence type="ECO:0000256" key="1">
    <source>
        <dbReference type="ARBA" id="ARBA00022679"/>
    </source>
</evidence>
<feature type="compositionally biased region" description="Low complexity" evidence="6">
    <location>
        <begin position="140"/>
        <end position="153"/>
    </location>
</feature>
<dbReference type="eggNOG" id="COG0515">
    <property type="taxonomic scope" value="Bacteria"/>
</dbReference>
<dbReference type="SMART" id="SM00220">
    <property type="entry name" value="S_TKc"/>
    <property type="match status" value="1"/>
</dbReference>
<gene>
    <name evidence="8" type="ORF">CAP_0577</name>
</gene>
<dbReference type="InterPro" id="IPR000719">
    <property type="entry name" value="Prot_kinase_dom"/>
</dbReference>
<evidence type="ECO:0000256" key="4">
    <source>
        <dbReference type="ARBA" id="ARBA00022840"/>
    </source>
</evidence>
<keyword evidence="4 5" id="KW-0067">ATP-binding</keyword>